<dbReference type="GO" id="GO:0005829">
    <property type="term" value="C:cytosol"/>
    <property type="evidence" value="ECO:0007669"/>
    <property type="project" value="TreeGrafter"/>
</dbReference>
<dbReference type="OrthoDB" id="9786287at2"/>
<evidence type="ECO:0000313" key="4">
    <source>
        <dbReference type="EMBL" id="SMB93682.1"/>
    </source>
</evidence>
<evidence type="ECO:0000256" key="1">
    <source>
        <dbReference type="ARBA" id="ARBA00022723"/>
    </source>
</evidence>
<dbReference type="EMBL" id="FWWT01000022">
    <property type="protein sequence ID" value="SMB93682.1"/>
    <property type="molecule type" value="Genomic_DNA"/>
</dbReference>
<dbReference type="PANTHER" id="PTHR22789">
    <property type="entry name" value="FUCULOSE PHOSPHATE ALDOLASE"/>
    <property type="match status" value="1"/>
</dbReference>
<dbReference type="PANTHER" id="PTHR22789:SF0">
    <property type="entry name" value="3-OXO-TETRONATE 4-PHOSPHATE DECARBOXYLASE-RELATED"/>
    <property type="match status" value="1"/>
</dbReference>
<dbReference type="InterPro" id="IPR036409">
    <property type="entry name" value="Aldolase_II/adducin_N_sf"/>
</dbReference>
<dbReference type="InterPro" id="IPR001303">
    <property type="entry name" value="Aldolase_II/adducin_N"/>
</dbReference>
<evidence type="ECO:0000313" key="5">
    <source>
        <dbReference type="Proteomes" id="UP000192731"/>
    </source>
</evidence>
<accession>A0A1W1VJZ0</accession>
<dbReference type="STRING" id="656914.SAMN00017405_0075"/>
<evidence type="ECO:0000259" key="3">
    <source>
        <dbReference type="SMART" id="SM01007"/>
    </source>
</evidence>
<dbReference type="RefSeq" id="WP_084053894.1">
    <property type="nucleotide sequence ID" value="NZ_FWWT01000022.1"/>
</dbReference>
<dbReference type="SUPFAM" id="SSF53639">
    <property type="entry name" value="AraD/HMP-PK domain-like"/>
    <property type="match status" value="1"/>
</dbReference>
<dbReference type="AlphaFoldDB" id="A0A1W1VJZ0"/>
<dbReference type="GO" id="GO:0019323">
    <property type="term" value="P:pentose catabolic process"/>
    <property type="evidence" value="ECO:0007669"/>
    <property type="project" value="TreeGrafter"/>
</dbReference>
<protein>
    <submittedName>
        <fullName evidence="4">L-fuculose-phosphate aldolase</fullName>
    </submittedName>
</protein>
<dbReference type="GO" id="GO:0016832">
    <property type="term" value="F:aldehyde-lyase activity"/>
    <property type="evidence" value="ECO:0007669"/>
    <property type="project" value="TreeGrafter"/>
</dbReference>
<dbReference type="SMART" id="SM01007">
    <property type="entry name" value="Aldolase_II"/>
    <property type="match status" value="1"/>
</dbReference>
<gene>
    <name evidence="4" type="ORF">SAMN00017405_0075</name>
</gene>
<dbReference type="Pfam" id="PF00596">
    <property type="entry name" value="Aldolase_II"/>
    <property type="match status" value="1"/>
</dbReference>
<keyword evidence="2" id="KW-0456">Lyase</keyword>
<reference evidence="4 5" key="1">
    <citation type="submission" date="2017-04" db="EMBL/GenBank/DDBJ databases">
        <authorList>
            <person name="Afonso C.L."/>
            <person name="Miller P.J."/>
            <person name="Scott M.A."/>
            <person name="Spackman E."/>
            <person name="Goraichik I."/>
            <person name="Dimitrov K.M."/>
            <person name="Suarez D.L."/>
            <person name="Swayne D.E."/>
        </authorList>
    </citation>
    <scope>NUCLEOTIDE SEQUENCE [LARGE SCALE GENOMIC DNA]</scope>
    <source>
        <strain evidence="4 5">DSM 11270</strain>
    </source>
</reference>
<organism evidence="4 5">
    <name type="scientific">Desulfonispora thiosulfatigenes DSM 11270</name>
    <dbReference type="NCBI Taxonomy" id="656914"/>
    <lineage>
        <taxon>Bacteria</taxon>
        <taxon>Bacillati</taxon>
        <taxon>Bacillota</taxon>
        <taxon>Clostridia</taxon>
        <taxon>Eubacteriales</taxon>
        <taxon>Peptococcaceae</taxon>
        <taxon>Desulfonispora</taxon>
    </lineage>
</organism>
<feature type="domain" description="Class II aldolase/adducin N-terminal" evidence="3">
    <location>
        <begin position="5"/>
        <end position="180"/>
    </location>
</feature>
<dbReference type="Gene3D" id="3.40.225.10">
    <property type="entry name" value="Class II aldolase/adducin N-terminal domain"/>
    <property type="match status" value="1"/>
</dbReference>
<sequence>MEIKKQIVEVGKRMVKLGLVASTWGNISAKINEKIYITPSGMEYEHLTEEDIVCLDLDGNLKEGQRKPSSELNLHIEVYKNRPEITGIVHTHSLYASAYAVVRKPILPYIEDMAQVVGGEVLVADYALPGTKELAQNAVKSLGNKGAVLLANHGVVGVGIDLEEAFKACLLVEKTAQIAAIASNIGTPHSLEDKDVELMREGYLKYYGQKF</sequence>
<dbReference type="GO" id="GO:0046872">
    <property type="term" value="F:metal ion binding"/>
    <property type="evidence" value="ECO:0007669"/>
    <property type="project" value="UniProtKB-KW"/>
</dbReference>
<keyword evidence="5" id="KW-1185">Reference proteome</keyword>
<name>A0A1W1VJZ0_DESTI</name>
<dbReference type="Proteomes" id="UP000192731">
    <property type="component" value="Unassembled WGS sequence"/>
</dbReference>
<proteinExistence type="predicted"/>
<dbReference type="InterPro" id="IPR050197">
    <property type="entry name" value="Aldolase_class_II_sugar_metab"/>
</dbReference>
<keyword evidence="1" id="KW-0479">Metal-binding</keyword>
<evidence type="ECO:0000256" key="2">
    <source>
        <dbReference type="ARBA" id="ARBA00023239"/>
    </source>
</evidence>